<evidence type="ECO:0000259" key="6">
    <source>
        <dbReference type="PROSITE" id="PS51686"/>
    </source>
</evidence>
<dbReference type="Proteomes" id="UP000515292">
    <property type="component" value="Chromosome"/>
</dbReference>
<keyword evidence="4 5" id="KW-0694">RNA-binding</keyword>
<evidence type="ECO:0000256" key="5">
    <source>
        <dbReference type="PROSITE-ProRule" id="PRU01023"/>
    </source>
</evidence>
<organism evidence="7 8">
    <name type="scientific">Sandaracinobacteroides saxicola</name>
    <dbReference type="NCBI Taxonomy" id="2759707"/>
    <lineage>
        <taxon>Bacteria</taxon>
        <taxon>Pseudomonadati</taxon>
        <taxon>Pseudomonadota</taxon>
        <taxon>Alphaproteobacteria</taxon>
        <taxon>Sphingomonadales</taxon>
        <taxon>Sphingosinicellaceae</taxon>
        <taxon>Sandaracinobacteroides</taxon>
    </lineage>
</organism>
<dbReference type="SUPFAM" id="SSF53335">
    <property type="entry name" value="S-adenosyl-L-methionine-dependent methyltransferases"/>
    <property type="match status" value="1"/>
</dbReference>
<dbReference type="InterPro" id="IPR049560">
    <property type="entry name" value="MeTrfase_RsmB-F_NOP2_cat"/>
</dbReference>
<dbReference type="InterPro" id="IPR023267">
    <property type="entry name" value="RCMT"/>
</dbReference>
<dbReference type="RefSeq" id="WP_182294750.1">
    <property type="nucleotide sequence ID" value="NZ_CP059851.1"/>
</dbReference>
<dbReference type="GO" id="GO:0008173">
    <property type="term" value="F:RNA methyltransferase activity"/>
    <property type="evidence" value="ECO:0007669"/>
    <property type="project" value="InterPro"/>
</dbReference>
<dbReference type="GO" id="GO:0003723">
    <property type="term" value="F:RNA binding"/>
    <property type="evidence" value="ECO:0007669"/>
    <property type="project" value="UniProtKB-UniRule"/>
</dbReference>
<dbReference type="KEGG" id="sand:H3309_10965"/>
<comment type="caution">
    <text evidence="5">Lacks conserved residue(s) required for the propagation of feature annotation.</text>
</comment>
<evidence type="ECO:0000256" key="4">
    <source>
        <dbReference type="ARBA" id="ARBA00022884"/>
    </source>
</evidence>
<dbReference type="PRINTS" id="PR02008">
    <property type="entry name" value="RCMTFAMILY"/>
</dbReference>
<name>A0A7G5IEW2_9SPHN</name>
<evidence type="ECO:0000313" key="7">
    <source>
        <dbReference type="EMBL" id="QMW21904.1"/>
    </source>
</evidence>
<dbReference type="Gene3D" id="3.40.50.150">
    <property type="entry name" value="Vaccinia Virus protein VP39"/>
    <property type="match status" value="1"/>
</dbReference>
<feature type="binding site" evidence="5">
    <location>
        <position position="290"/>
    </location>
    <ligand>
        <name>S-adenosyl-L-methionine</name>
        <dbReference type="ChEBI" id="CHEBI:59789"/>
    </ligand>
</feature>
<dbReference type="InterPro" id="IPR029063">
    <property type="entry name" value="SAM-dependent_MTases_sf"/>
</dbReference>
<sequence length="384" mass="40459">MIFAARVQAAIELLDLVIAAARQGGASADVIVSRYFATRRYAGSKDRTAVRDLVFAAIRRCGEMPESGRAAMLGLAEAQPDLRTAFTGEGHGPAALAPDEAVAEAALLPAWLMTRMAAAFGAEAEAEAQALLERAPFDLRVNRLKVSDADMVVLPVPAGPVAGLPLPLPFARRAVAAFNVEACAAWVAGEIEVQDAASQFAVALCAAMPGETVVDLCAGAGGKTLALAADMGGAGDGRLIACDSDRTRLRKLEPRAVRAGARGETRLLDPGREMAALEDLRGAADLVLVDAPCSGSGTWRRNPEARWRLTPERLARLCAEQARLLALGWELVRPGGRLVYAVCSVLEEEGPRVVADLGVPAVQHRLTPLGHGCDGFFVARMEKL</sequence>
<evidence type="ECO:0000256" key="3">
    <source>
        <dbReference type="ARBA" id="ARBA00022691"/>
    </source>
</evidence>
<feature type="active site" description="Nucleophile" evidence="5">
    <location>
        <position position="343"/>
    </location>
</feature>
<keyword evidence="3 5" id="KW-0949">S-adenosyl-L-methionine</keyword>
<evidence type="ECO:0000256" key="1">
    <source>
        <dbReference type="ARBA" id="ARBA00022603"/>
    </source>
</evidence>
<dbReference type="GO" id="GO:0001510">
    <property type="term" value="P:RNA methylation"/>
    <property type="evidence" value="ECO:0007669"/>
    <property type="project" value="InterPro"/>
</dbReference>
<keyword evidence="8" id="KW-1185">Reference proteome</keyword>
<dbReference type="Pfam" id="PF22458">
    <property type="entry name" value="RsmF-B_ferredox"/>
    <property type="match status" value="1"/>
</dbReference>
<feature type="domain" description="SAM-dependent MTase RsmB/NOP-type" evidence="6">
    <location>
        <begin position="127"/>
        <end position="384"/>
    </location>
</feature>
<dbReference type="PROSITE" id="PS51686">
    <property type="entry name" value="SAM_MT_RSMB_NOP"/>
    <property type="match status" value="1"/>
</dbReference>
<reference evidence="7 8" key="1">
    <citation type="submission" date="2020-07" db="EMBL/GenBank/DDBJ databases">
        <title>Complete genome sequence for Sandaracinobacter sp. M6.</title>
        <authorList>
            <person name="Tang Y."/>
            <person name="Liu Q."/>
            <person name="Guo Z."/>
            <person name="Lei P."/>
            <person name="Huang B."/>
        </authorList>
    </citation>
    <scope>NUCLEOTIDE SEQUENCE [LARGE SCALE GENOMIC DNA]</scope>
    <source>
        <strain evidence="7 8">M6</strain>
    </source>
</reference>
<feature type="binding site" evidence="5">
    <location>
        <position position="243"/>
    </location>
    <ligand>
        <name>S-adenosyl-L-methionine</name>
        <dbReference type="ChEBI" id="CHEBI:59789"/>
    </ligand>
</feature>
<dbReference type="InterPro" id="IPR001678">
    <property type="entry name" value="MeTrfase_RsmB-F_NOP2_dom"/>
</dbReference>
<keyword evidence="2 5" id="KW-0808">Transferase</keyword>
<keyword evidence="1 5" id="KW-0489">Methyltransferase</keyword>
<evidence type="ECO:0000256" key="2">
    <source>
        <dbReference type="ARBA" id="ARBA00022679"/>
    </source>
</evidence>
<dbReference type="PANTHER" id="PTHR22807:SF53">
    <property type="entry name" value="RIBOSOMAL RNA SMALL SUBUNIT METHYLTRANSFERASE B-RELATED"/>
    <property type="match status" value="1"/>
</dbReference>
<dbReference type="PANTHER" id="PTHR22807">
    <property type="entry name" value="NOP2 YEAST -RELATED NOL1/NOP2/FMU SUN DOMAIN-CONTAINING"/>
    <property type="match status" value="1"/>
</dbReference>
<dbReference type="InterPro" id="IPR054728">
    <property type="entry name" value="RsmB-like_ferredoxin"/>
</dbReference>
<dbReference type="CDD" id="cd02440">
    <property type="entry name" value="AdoMet_MTases"/>
    <property type="match status" value="1"/>
</dbReference>
<comment type="similarity">
    <text evidence="5">Belongs to the class I-like SAM-binding methyltransferase superfamily. RsmB/NOP family.</text>
</comment>
<proteinExistence type="inferred from homology"/>
<gene>
    <name evidence="7" type="ORF">H3309_10965</name>
</gene>
<dbReference type="EMBL" id="CP059851">
    <property type="protein sequence ID" value="QMW21904.1"/>
    <property type="molecule type" value="Genomic_DNA"/>
</dbReference>
<dbReference type="Pfam" id="PF01189">
    <property type="entry name" value="Methyltr_RsmB-F"/>
    <property type="match status" value="1"/>
</dbReference>
<evidence type="ECO:0000313" key="8">
    <source>
        <dbReference type="Proteomes" id="UP000515292"/>
    </source>
</evidence>
<accession>A0A7G5IEW2</accession>
<protein>
    <submittedName>
        <fullName evidence="7">RsmB/NOP family class I SAM-dependent RNA methyltransferase</fullName>
    </submittedName>
</protein>
<dbReference type="AlphaFoldDB" id="A0A7G5IEW2"/>